<dbReference type="PATRIC" id="fig|851.8.peg.630"/>
<sequence>MPTAPAPAVWNDPQGLIRCLANSSSSHSLEWFEKLFLLLIYYTI</sequence>
<name>A0A133P680_FUSNU</name>
<evidence type="ECO:0000313" key="1">
    <source>
        <dbReference type="EMBL" id="KXA24025.1"/>
    </source>
</evidence>
<reference evidence="2" key="1">
    <citation type="submission" date="2016-01" db="EMBL/GenBank/DDBJ databases">
        <authorList>
            <person name="Mitreva M."/>
            <person name="Pepin K.H."/>
            <person name="Mihindukulasuriya K.A."/>
            <person name="Fulton R."/>
            <person name="Fronick C."/>
            <person name="O'Laughlin M."/>
            <person name="Miner T."/>
            <person name="Herter B."/>
            <person name="Rosa B.A."/>
            <person name="Cordes M."/>
            <person name="Tomlinson C."/>
            <person name="Wollam A."/>
            <person name="Palsikar V.B."/>
            <person name="Mardis E.R."/>
            <person name="Wilson R.K."/>
        </authorList>
    </citation>
    <scope>NUCLEOTIDE SEQUENCE [LARGE SCALE GENOMIC DNA]</scope>
    <source>
        <strain evidence="2">MJR7757B</strain>
    </source>
</reference>
<dbReference type="AlphaFoldDB" id="A0A133P680"/>
<protein>
    <submittedName>
        <fullName evidence="1">Uncharacterized protein</fullName>
    </submittedName>
</protein>
<dbReference type="EMBL" id="LRPY01000058">
    <property type="protein sequence ID" value="KXA24025.1"/>
    <property type="molecule type" value="Genomic_DNA"/>
</dbReference>
<organism evidence="1 2">
    <name type="scientific">Fusobacterium nucleatum</name>
    <dbReference type="NCBI Taxonomy" id="851"/>
    <lineage>
        <taxon>Bacteria</taxon>
        <taxon>Fusobacteriati</taxon>
        <taxon>Fusobacteriota</taxon>
        <taxon>Fusobacteriia</taxon>
        <taxon>Fusobacteriales</taxon>
        <taxon>Fusobacteriaceae</taxon>
        <taxon>Fusobacterium</taxon>
    </lineage>
</organism>
<accession>A0A133P680</accession>
<gene>
    <name evidence="1" type="ORF">HMPREF3221_00623</name>
</gene>
<proteinExistence type="predicted"/>
<evidence type="ECO:0000313" key="2">
    <source>
        <dbReference type="Proteomes" id="UP000070401"/>
    </source>
</evidence>
<keyword evidence="2" id="KW-1185">Reference proteome</keyword>
<comment type="caution">
    <text evidence="1">The sequence shown here is derived from an EMBL/GenBank/DDBJ whole genome shotgun (WGS) entry which is preliminary data.</text>
</comment>
<dbReference type="Proteomes" id="UP000070401">
    <property type="component" value="Unassembled WGS sequence"/>
</dbReference>